<dbReference type="EMBL" id="CM045759">
    <property type="protein sequence ID" value="KAI8018859.1"/>
    <property type="molecule type" value="Genomic_DNA"/>
</dbReference>
<sequence length="767" mass="84101">MAVTGSLQVSHELEICKKLECNKLSVMRSKKLNLLKANFSSVALRQDPRRIHLSGSVHKPICSIQFKHNMFKCYSLLNPGKVSEISCMKNAAIAFTRSYNAFQGSPIVLKLVSAVGIIVIAIWGLGPLMRQSRSIFFHKNDSSWKKSGTYYVMTSYLQPLLLWTGATLICRVLDPMVLPSEASEIVKQRLLNFIRSLSTVLALAYCLSSVIQQAQKFFMETNDTTDPRNMGFQFAGKAVYSAVWVAAVSLFMELLGFSTQKWLTAGGLGTVLLTLAGREIFTNFLSSAMIHATRPFVVNEWIQTKIEGYEVSGTVEHVGWWSPTIVRGEDREAVHIPNHKFTVNVVRNLTQKTHWRIKTHLAVSHLDVHKINNIVADMRKVLAKNPHVEHKKLHRRVFLDNINPENQALLILISCFVKTSHFEEYLCVKEAILLDLLRVISHHRARLATPIRTIQKIYNDPDLENIPFSDSIFTRGGAAASNRPLLLIEPHYKINGEDRTKTQTRSMRANGEQQDSKPAVRPTSDGKTDAKGGGATLVSDSKAKETHPSSDSRVREVQTSGMKAGEMQNSDTKGDNTAVASTSTSASDRKVGDKVMAKSTSTSASKTGSKFAEVSSSNSKAVGSTSTQNISNNKQPKKTGLGNTRQSSAASLLDTGGQKLGDYASTSQSSKQESERLTQAPPISRPPLEENIVLGVALEGSKRTLPIEEGMAPSPSPSPSPSPTQAEVKELTTCQNGNGSVVVDQQLDKKDGQLPNISSTMSGDQQG</sequence>
<accession>A0ACC0I0G8</accession>
<dbReference type="Proteomes" id="UP001060215">
    <property type="component" value="Chromosome 2"/>
</dbReference>
<gene>
    <name evidence="1" type="ORF">LOK49_LG04G01568</name>
</gene>
<evidence type="ECO:0000313" key="2">
    <source>
        <dbReference type="Proteomes" id="UP001060215"/>
    </source>
</evidence>
<evidence type="ECO:0000313" key="1">
    <source>
        <dbReference type="EMBL" id="KAI8018859.1"/>
    </source>
</evidence>
<name>A0ACC0I0G8_9ERIC</name>
<reference evidence="1 2" key="1">
    <citation type="journal article" date="2022" name="Plant J.">
        <title>Chromosome-level genome of Camellia lanceoleosa provides a valuable resource for understanding genome evolution and self-incompatibility.</title>
        <authorList>
            <person name="Gong W."/>
            <person name="Xiao S."/>
            <person name="Wang L."/>
            <person name="Liao Z."/>
            <person name="Chang Y."/>
            <person name="Mo W."/>
            <person name="Hu G."/>
            <person name="Li W."/>
            <person name="Zhao G."/>
            <person name="Zhu H."/>
            <person name="Hu X."/>
            <person name="Ji K."/>
            <person name="Xiang X."/>
            <person name="Song Q."/>
            <person name="Yuan D."/>
            <person name="Jin S."/>
            <person name="Zhang L."/>
        </authorList>
    </citation>
    <scope>NUCLEOTIDE SEQUENCE [LARGE SCALE GENOMIC DNA]</scope>
    <source>
        <strain evidence="1">SQ_2022a</strain>
    </source>
</reference>
<comment type="caution">
    <text evidence="1">The sequence shown here is derived from an EMBL/GenBank/DDBJ whole genome shotgun (WGS) entry which is preliminary data.</text>
</comment>
<proteinExistence type="predicted"/>
<keyword evidence="2" id="KW-1185">Reference proteome</keyword>
<protein>
    <submittedName>
        <fullName evidence="1">Uncharacterized protein</fullName>
    </submittedName>
</protein>
<organism evidence="1 2">
    <name type="scientific">Camellia lanceoleosa</name>
    <dbReference type="NCBI Taxonomy" id="1840588"/>
    <lineage>
        <taxon>Eukaryota</taxon>
        <taxon>Viridiplantae</taxon>
        <taxon>Streptophyta</taxon>
        <taxon>Embryophyta</taxon>
        <taxon>Tracheophyta</taxon>
        <taxon>Spermatophyta</taxon>
        <taxon>Magnoliopsida</taxon>
        <taxon>eudicotyledons</taxon>
        <taxon>Gunneridae</taxon>
        <taxon>Pentapetalae</taxon>
        <taxon>asterids</taxon>
        <taxon>Ericales</taxon>
        <taxon>Theaceae</taxon>
        <taxon>Camellia</taxon>
    </lineage>
</organism>